<dbReference type="InterPro" id="IPR052026">
    <property type="entry name" value="ExeA_AAA_ATPase_DNA-bind"/>
</dbReference>
<reference evidence="3" key="1">
    <citation type="submission" date="2020-02" db="EMBL/GenBank/DDBJ databases">
        <authorList>
            <person name="Meier V. D."/>
        </authorList>
    </citation>
    <scope>NUCLEOTIDE SEQUENCE</scope>
    <source>
        <strain evidence="3">AVDCRST_MAG51</strain>
    </source>
</reference>
<dbReference type="InterPro" id="IPR036366">
    <property type="entry name" value="PGBDSf"/>
</dbReference>
<dbReference type="Gene3D" id="3.40.50.300">
    <property type="entry name" value="P-loop containing nucleotide triphosphate hydrolases"/>
    <property type="match status" value="1"/>
</dbReference>
<dbReference type="PANTHER" id="PTHR35894:SF1">
    <property type="entry name" value="PHOSPHORIBULOKINASE _ URIDINE KINASE FAMILY"/>
    <property type="match status" value="1"/>
</dbReference>
<dbReference type="InterPro" id="IPR036365">
    <property type="entry name" value="PGBD-like_sf"/>
</dbReference>
<evidence type="ECO:0000256" key="1">
    <source>
        <dbReference type="SAM" id="MobiDB-lite"/>
    </source>
</evidence>
<dbReference type="EMBL" id="CADCUX010000601">
    <property type="protein sequence ID" value="CAA9433964.1"/>
    <property type="molecule type" value="Genomic_DNA"/>
</dbReference>
<feature type="domain" description="AAA+ ATPase" evidence="2">
    <location>
        <begin position="42"/>
        <end position="190"/>
    </location>
</feature>
<evidence type="ECO:0000313" key="3">
    <source>
        <dbReference type="EMBL" id="CAA9433964.1"/>
    </source>
</evidence>
<dbReference type="SMART" id="SM00382">
    <property type="entry name" value="AAA"/>
    <property type="match status" value="1"/>
</dbReference>
<feature type="region of interest" description="Disordered" evidence="1">
    <location>
        <begin position="328"/>
        <end position="347"/>
    </location>
</feature>
<dbReference type="SUPFAM" id="SSF47090">
    <property type="entry name" value="PGBD-like"/>
    <property type="match status" value="1"/>
</dbReference>
<dbReference type="Pfam" id="PF13401">
    <property type="entry name" value="AAA_22"/>
    <property type="match status" value="1"/>
</dbReference>
<dbReference type="Gene3D" id="1.10.101.10">
    <property type="entry name" value="PGBD-like superfamily/PGBD"/>
    <property type="match status" value="1"/>
</dbReference>
<dbReference type="SUPFAM" id="SSF52540">
    <property type="entry name" value="P-loop containing nucleoside triphosphate hydrolases"/>
    <property type="match status" value="1"/>
</dbReference>
<organism evidence="3">
    <name type="scientific">uncultured Ramlibacter sp</name>
    <dbReference type="NCBI Taxonomy" id="260755"/>
    <lineage>
        <taxon>Bacteria</taxon>
        <taxon>Pseudomonadati</taxon>
        <taxon>Pseudomonadota</taxon>
        <taxon>Betaproteobacteria</taxon>
        <taxon>Burkholderiales</taxon>
        <taxon>Comamonadaceae</taxon>
        <taxon>Ramlibacter</taxon>
        <taxon>environmental samples</taxon>
    </lineage>
</organism>
<dbReference type="Pfam" id="PF01471">
    <property type="entry name" value="PG_binding_1"/>
    <property type="match status" value="1"/>
</dbReference>
<protein>
    <submittedName>
        <fullName evidence="3">General secretion pathway protein A</fullName>
    </submittedName>
</protein>
<proteinExistence type="predicted"/>
<sequence length="561" mass="60033">MYAPYFGLSQEPFSIAPDPRYLFMSERHREALAHLLYGVGGGGGFVLLTGEIGTGKTTVCRCFLDQTPANCNVAYIFNPKLTVTELLQSVCDEFRIEVPRTAAGAATVKSYLDPLNAFLLASHARGRNSVLIIDEAQNLSADVLEQLRLLTNLETSERKLLQIILIGQPELRTLLARPELEQLAQRVIARYHLDALSRVETTQYVRHRLEVAGLSRALPFDRGALDRVHKLTGGVPRRINLVCDRALLGAFGRSAPTVTRTTIDQAAREVFGPLPTKPQRAWLRPAFVLGLGLVAGAGLVAAARLWTEQSAATDRPVAAAPSSAGAVAAAPAADPSPAPDTPPATAATEPVTVATAAAAPAATAEPPATPTLHPDEKQAWRELARAWGADAGAGDPCATLARERLQCFTRGMPLSLIRQLDRPGIVTLDADSGRPSYAVLAAIGDKAATLSAGGTTQTVTLAALASRWNGEWSTLWRVPPGLDPRAIERETPAVQQWVNTQLVADSPLPQQQASMGANLRTRIRGFQLAHGLPADGVLGPMTFMQFNRVAGVDEPRLTTVR</sequence>
<gene>
    <name evidence="3" type="ORF">AVDCRST_MAG51-2826</name>
</gene>
<dbReference type="AlphaFoldDB" id="A0A6J4Q4M6"/>
<dbReference type="PANTHER" id="PTHR35894">
    <property type="entry name" value="GENERAL SECRETION PATHWAY PROTEIN A-RELATED"/>
    <property type="match status" value="1"/>
</dbReference>
<dbReference type="GO" id="GO:0016887">
    <property type="term" value="F:ATP hydrolysis activity"/>
    <property type="evidence" value="ECO:0007669"/>
    <property type="project" value="InterPro"/>
</dbReference>
<dbReference type="InterPro" id="IPR027417">
    <property type="entry name" value="P-loop_NTPase"/>
</dbReference>
<dbReference type="InterPro" id="IPR049945">
    <property type="entry name" value="AAA_22"/>
</dbReference>
<evidence type="ECO:0000259" key="2">
    <source>
        <dbReference type="SMART" id="SM00382"/>
    </source>
</evidence>
<dbReference type="InterPro" id="IPR002477">
    <property type="entry name" value="Peptidoglycan-bd-like"/>
</dbReference>
<dbReference type="InterPro" id="IPR003593">
    <property type="entry name" value="AAA+_ATPase"/>
</dbReference>
<dbReference type="Gene3D" id="3.90.70.10">
    <property type="entry name" value="Cysteine proteinases"/>
    <property type="match status" value="1"/>
</dbReference>
<name>A0A6J4Q4M6_9BURK</name>
<accession>A0A6J4Q4M6</accession>